<dbReference type="EMBL" id="JAMKFB020000189">
    <property type="protein sequence ID" value="KAL0152253.1"/>
    <property type="molecule type" value="Genomic_DNA"/>
</dbReference>
<name>A0ABD0MVY3_CIRMR</name>
<evidence type="ECO:0000256" key="5">
    <source>
        <dbReference type="SAM" id="MobiDB-lite"/>
    </source>
</evidence>
<evidence type="ECO:0000256" key="3">
    <source>
        <dbReference type="ARBA" id="ARBA00023125"/>
    </source>
</evidence>
<organism evidence="7 8">
    <name type="scientific">Cirrhinus mrigala</name>
    <name type="common">Mrigala</name>
    <dbReference type="NCBI Taxonomy" id="683832"/>
    <lineage>
        <taxon>Eukaryota</taxon>
        <taxon>Metazoa</taxon>
        <taxon>Chordata</taxon>
        <taxon>Craniata</taxon>
        <taxon>Vertebrata</taxon>
        <taxon>Euteleostomi</taxon>
        <taxon>Actinopterygii</taxon>
        <taxon>Neopterygii</taxon>
        <taxon>Teleostei</taxon>
        <taxon>Ostariophysi</taxon>
        <taxon>Cypriniformes</taxon>
        <taxon>Cyprinidae</taxon>
        <taxon>Labeoninae</taxon>
        <taxon>Labeonini</taxon>
        <taxon>Cirrhinus</taxon>
    </lineage>
</organism>
<dbReference type="CDD" id="cd03714">
    <property type="entry name" value="RT_DIRS1"/>
    <property type="match status" value="1"/>
</dbReference>
<protein>
    <recommendedName>
        <fullName evidence="2">ribonuclease H</fullName>
        <ecNumber evidence="2">3.1.26.4</ecNumber>
    </recommendedName>
</protein>
<reference evidence="7 8" key="1">
    <citation type="submission" date="2024-05" db="EMBL/GenBank/DDBJ databases">
        <title>Genome sequencing and assembly of Indian major carp, Cirrhinus mrigala (Hamilton, 1822).</title>
        <authorList>
            <person name="Mohindra V."/>
            <person name="Chowdhury L.M."/>
            <person name="Lal K."/>
            <person name="Jena J.K."/>
        </authorList>
    </citation>
    <scope>NUCLEOTIDE SEQUENCE [LARGE SCALE GENOMIC DNA]</scope>
    <source>
        <strain evidence="7">CM1030</strain>
        <tissue evidence="7">Blood</tissue>
    </source>
</reference>
<feature type="region of interest" description="Disordered" evidence="5">
    <location>
        <begin position="207"/>
        <end position="230"/>
    </location>
</feature>
<feature type="domain" description="Reverse transcriptase" evidence="6">
    <location>
        <begin position="234"/>
        <end position="363"/>
    </location>
</feature>
<dbReference type="InterPro" id="IPR043128">
    <property type="entry name" value="Rev_trsase/Diguanyl_cyclase"/>
</dbReference>
<dbReference type="InterPro" id="IPR011010">
    <property type="entry name" value="DNA_brk_join_enz"/>
</dbReference>
<dbReference type="EC" id="3.1.26.4" evidence="2"/>
<dbReference type="SUPFAM" id="SSF56349">
    <property type="entry name" value="DNA breaking-rejoining enzymes"/>
    <property type="match status" value="1"/>
</dbReference>
<comment type="similarity">
    <text evidence="1">Belongs to the beta type-B retroviral polymerase family. HERV class-II K(HML-2) pol subfamily.</text>
</comment>
<evidence type="ECO:0000313" key="8">
    <source>
        <dbReference type="Proteomes" id="UP001529510"/>
    </source>
</evidence>
<dbReference type="GO" id="GO:0004523">
    <property type="term" value="F:RNA-DNA hybrid ribonuclease activity"/>
    <property type="evidence" value="ECO:0007669"/>
    <property type="project" value="UniProtKB-EC"/>
</dbReference>
<accession>A0ABD0MVY3</accession>
<dbReference type="PANTHER" id="PTHR35617">
    <property type="entry name" value="PHAGE_INTEGRASE DOMAIN-CONTAINING PROTEIN"/>
    <property type="match status" value="1"/>
</dbReference>
<proteinExistence type="inferred from homology"/>
<sequence>MAILQVYQAKVLKDLHEGDPDPELLQELRSVTDYALRATKAGLFGETVEEFAQQYSKVKKQTEAIKHILPLREQLRPRNLPVLQLDPFNGSVLIGRWHRQLILRPQRTLVRLQSISETGSPGKEDCLTCRDPHSARGQVLDSAPTRLSATWQMATTWSIKEQSPSSLGVTHSTSDPLHDGRTPCSLVRTCGHTPHVFPHVLKQQVHSDDSSLQGSSAQLSRHEPVGQSSQWSPGLLTSGHTLFPQPQCPHPRAQDWFVAIDLKDAYFHVSILLDPFLRFAFEGRAYQHKVLPFGLSLSPRIFTKVAEAALGPLREVGIRILNYLDDWLILAHSWDLVCAHRDVVRNHLAQLGLRINWEKSKLSPVQRARTVSVEVCSNTQMRVYGPPETSSEAPGAHGIFSRGHAAGFGAHETSTTLASYLSPAMGMALRHVSCEHHTIMSQGTLDRHCVPAVRFSLGGERRLHLQSVQLIWDRFSQAQVDLFAPSTRRLCDLKRRIFVNWCSSQGKDPRRCGIESVLSFLQGGLDRHLSASTLKDHVAAKSANHDLSGLQALSVNSSCLELGPADSHAVLRPRPGYVPKVPTTPFGDQVVTLQAISSQEDDPNLTLLCPVHALRIYMERTQPFRCSEQLFVCYGGQQKGKAVSKQRISHWLVDAICTAYQARGLPCPLGVRAHSTRGVAASAALVNGASLTDICKAAGWATPNTFARFYNLRMEPVLAGVLNASS</sequence>
<keyword evidence="8" id="KW-1185">Reference proteome</keyword>
<dbReference type="SUPFAM" id="SSF47823">
    <property type="entry name" value="lambda integrase-like, N-terminal domain"/>
    <property type="match status" value="1"/>
</dbReference>
<dbReference type="InterPro" id="IPR010998">
    <property type="entry name" value="Integrase_recombinase_N"/>
</dbReference>
<dbReference type="SUPFAM" id="SSF56672">
    <property type="entry name" value="DNA/RNA polymerases"/>
    <property type="match status" value="1"/>
</dbReference>
<dbReference type="PANTHER" id="PTHR35617:SF3">
    <property type="entry name" value="CORE-BINDING (CB) DOMAIN-CONTAINING PROTEIN"/>
    <property type="match status" value="1"/>
</dbReference>
<dbReference type="Gene3D" id="1.10.443.10">
    <property type="entry name" value="Intergrase catalytic core"/>
    <property type="match status" value="1"/>
</dbReference>
<dbReference type="InterPro" id="IPR000477">
    <property type="entry name" value="RT_dom"/>
</dbReference>
<evidence type="ECO:0000313" key="7">
    <source>
        <dbReference type="EMBL" id="KAL0152253.1"/>
    </source>
</evidence>
<dbReference type="InterPro" id="IPR013762">
    <property type="entry name" value="Integrase-like_cat_sf"/>
</dbReference>
<dbReference type="Gene3D" id="3.30.70.270">
    <property type="match status" value="1"/>
</dbReference>
<dbReference type="InterPro" id="IPR043502">
    <property type="entry name" value="DNA/RNA_pol_sf"/>
</dbReference>
<feature type="compositionally biased region" description="Polar residues" evidence="5">
    <location>
        <begin position="210"/>
        <end position="219"/>
    </location>
</feature>
<gene>
    <name evidence="7" type="ORF">M9458_051976</name>
</gene>
<dbReference type="Gene3D" id="3.10.10.10">
    <property type="entry name" value="HIV Type 1 Reverse Transcriptase, subunit A, domain 1"/>
    <property type="match status" value="1"/>
</dbReference>
<dbReference type="GO" id="GO:0006310">
    <property type="term" value="P:DNA recombination"/>
    <property type="evidence" value="ECO:0007669"/>
    <property type="project" value="UniProtKB-KW"/>
</dbReference>
<dbReference type="Proteomes" id="UP001529510">
    <property type="component" value="Unassembled WGS sequence"/>
</dbReference>
<dbReference type="Pfam" id="PF00078">
    <property type="entry name" value="RVT_1"/>
    <property type="match status" value="1"/>
</dbReference>
<dbReference type="AlphaFoldDB" id="A0ABD0MVY3"/>
<evidence type="ECO:0000256" key="1">
    <source>
        <dbReference type="ARBA" id="ARBA00010879"/>
    </source>
</evidence>
<dbReference type="Gene3D" id="1.10.150.130">
    <property type="match status" value="1"/>
</dbReference>
<dbReference type="GO" id="GO:0003677">
    <property type="term" value="F:DNA binding"/>
    <property type="evidence" value="ECO:0007669"/>
    <property type="project" value="UniProtKB-KW"/>
</dbReference>
<evidence type="ECO:0000256" key="4">
    <source>
        <dbReference type="ARBA" id="ARBA00023172"/>
    </source>
</evidence>
<evidence type="ECO:0000259" key="6">
    <source>
        <dbReference type="Pfam" id="PF00078"/>
    </source>
</evidence>
<keyword evidence="3" id="KW-0238">DNA-binding</keyword>
<comment type="caution">
    <text evidence="7">The sequence shown here is derived from an EMBL/GenBank/DDBJ whole genome shotgun (WGS) entry which is preliminary data.</text>
</comment>
<evidence type="ECO:0000256" key="2">
    <source>
        <dbReference type="ARBA" id="ARBA00012180"/>
    </source>
</evidence>
<keyword evidence="4" id="KW-0233">DNA recombination</keyword>